<name>A0AAD6UTP6_9AGAR</name>
<keyword evidence="2" id="KW-1185">Reference proteome</keyword>
<protein>
    <recommendedName>
        <fullName evidence="3">PH domain-containing protein</fullName>
    </recommendedName>
</protein>
<proteinExistence type="predicted"/>
<gene>
    <name evidence="1" type="ORF">GGX14DRAFT_406815</name>
</gene>
<dbReference type="Proteomes" id="UP001219525">
    <property type="component" value="Unassembled WGS sequence"/>
</dbReference>
<evidence type="ECO:0008006" key="3">
    <source>
        <dbReference type="Google" id="ProtNLM"/>
    </source>
</evidence>
<evidence type="ECO:0000313" key="2">
    <source>
        <dbReference type="Proteomes" id="UP001219525"/>
    </source>
</evidence>
<sequence length="178" mass="20120">MRKGDRYNSWKLRYFVLKGPTCIACGVVTRLKPRSRHTSISSAYKVTVDDENVNPGRYGLRIDHDHDKTHAHYFNSDEKTVVRDRMKTTIGRDYSDNEPCPAAFVAHALPRSERCGGRTCTYQPSTRDARVLILTGLATSDAAAPKEERVRLDSLFTTTEAIANGTVLDRLSRRLRYG</sequence>
<dbReference type="EMBL" id="JARJCW010000127">
    <property type="protein sequence ID" value="KAJ7191849.1"/>
    <property type="molecule type" value="Genomic_DNA"/>
</dbReference>
<organism evidence="1 2">
    <name type="scientific">Mycena pura</name>
    <dbReference type="NCBI Taxonomy" id="153505"/>
    <lineage>
        <taxon>Eukaryota</taxon>
        <taxon>Fungi</taxon>
        <taxon>Dikarya</taxon>
        <taxon>Basidiomycota</taxon>
        <taxon>Agaricomycotina</taxon>
        <taxon>Agaricomycetes</taxon>
        <taxon>Agaricomycetidae</taxon>
        <taxon>Agaricales</taxon>
        <taxon>Marasmiineae</taxon>
        <taxon>Mycenaceae</taxon>
        <taxon>Mycena</taxon>
    </lineage>
</organism>
<dbReference type="AlphaFoldDB" id="A0AAD6UTP6"/>
<accession>A0AAD6UTP6</accession>
<reference evidence="1" key="1">
    <citation type="submission" date="2023-03" db="EMBL/GenBank/DDBJ databases">
        <title>Massive genome expansion in bonnet fungi (Mycena s.s.) driven by repeated elements and novel gene families across ecological guilds.</title>
        <authorList>
            <consortium name="Lawrence Berkeley National Laboratory"/>
            <person name="Harder C.B."/>
            <person name="Miyauchi S."/>
            <person name="Viragh M."/>
            <person name="Kuo A."/>
            <person name="Thoen E."/>
            <person name="Andreopoulos B."/>
            <person name="Lu D."/>
            <person name="Skrede I."/>
            <person name="Drula E."/>
            <person name="Henrissat B."/>
            <person name="Morin E."/>
            <person name="Kohler A."/>
            <person name="Barry K."/>
            <person name="LaButti K."/>
            <person name="Morin E."/>
            <person name="Salamov A."/>
            <person name="Lipzen A."/>
            <person name="Mereny Z."/>
            <person name="Hegedus B."/>
            <person name="Baldrian P."/>
            <person name="Stursova M."/>
            <person name="Weitz H."/>
            <person name="Taylor A."/>
            <person name="Grigoriev I.V."/>
            <person name="Nagy L.G."/>
            <person name="Martin F."/>
            <person name="Kauserud H."/>
        </authorList>
    </citation>
    <scope>NUCLEOTIDE SEQUENCE</scope>
    <source>
        <strain evidence="1">9144</strain>
    </source>
</reference>
<comment type="caution">
    <text evidence="1">The sequence shown here is derived from an EMBL/GenBank/DDBJ whole genome shotgun (WGS) entry which is preliminary data.</text>
</comment>
<evidence type="ECO:0000313" key="1">
    <source>
        <dbReference type="EMBL" id="KAJ7191849.1"/>
    </source>
</evidence>